<feature type="binding site" evidence="8">
    <location>
        <position position="127"/>
    </location>
    <ligand>
        <name>UDP-alpha-D-glucose</name>
        <dbReference type="ChEBI" id="CHEBI:58885"/>
    </ligand>
</feature>
<keyword evidence="6" id="KW-0472">Membrane</keyword>
<dbReference type="PANTHER" id="PTHR13301">
    <property type="entry name" value="X-BOX TRANSCRIPTION FACTOR-RELATED"/>
    <property type="match status" value="1"/>
</dbReference>
<proteinExistence type="predicted"/>
<keyword evidence="7" id="KW-0961">Cell wall biogenesis/degradation</keyword>
<keyword evidence="3" id="KW-0808">Transferase</keyword>
<keyword evidence="5" id="KW-1133">Transmembrane helix</keyword>
<dbReference type="GO" id="GO:0016760">
    <property type="term" value="F:cellulose synthase (UDP-forming) activity"/>
    <property type="evidence" value="ECO:0007669"/>
    <property type="project" value="InterPro"/>
</dbReference>
<comment type="subcellular location">
    <subcellularLocation>
        <location evidence="1">Endomembrane system</location>
    </subcellularLocation>
</comment>
<evidence type="ECO:0000256" key="7">
    <source>
        <dbReference type="ARBA" id="ARBA00023316"/>
    </source>
</evidence>
<keyword evidence="4" id="KW-0812">Transmembrane</keyword>
<dbReference type="Proteomes" id="UP001141806">
    <property type="component" value="Unassembled WGS sequence"/>
</dbReference>
<dbReference type="GO" id="GO:0071555">
    <property type="term" value="P:cell wall organization"/>
    <property type="evidence" value="ECO:0007669"/>
    <property type="project" value="UniProtKB-KW"/>
</dbReference>
<comment type="caution">
    <text evidence="9">The sequence shown here is derived from an EMBL/GenBank/DDBJ whole genome shotgun (WGS) entry which is preliminary data.</text>
</comment>
<evidence type="ECO:0000256" key="2">
    <source>
        <dbReference type="ARBA" id="ARBA00022676"/>
    </source>
</evidence>
<evidence type="ECO:0000256" key="1">
    <source>
        <dbReference type="ARBA" id="ARBA00004308"/>
    </source>
</evidence>
<evidence type="ECO:0000256" key="4">
    <source>
        <dbReference type="ARBA" id="ARBA00022692"/>
    </source>
</evidence>
<dbReference type="Pfam" id="PF03552">
    <property type="entry name" value="Cellulose_synt"/>
    <property type="match status" value="1"/>
</dbReference>
<sequence length="265" mass="30408">MNDHSKTVGREVLSMAAFVCWTLWLARNELYFQGKDATPQATISRAKKAFREYKESLQPTSPLVTLERNSLPLAFFCESWFTFSWILTMNAKWNPVVYTTYPERLIQWVVELPPVDMFVTTADPVLEPPIITMNTVLSLLAVDYPAHKLACYVSDDGASPLTFYSLVEASKFAKLRVPFCKKYAVQVRAPFMYCPRHLLISHLTSNLNGGRLRSYGRTREIIQMGCPTWYMCPERSGLRTHIISKQGPSMSWSDDKLPFHAEHRL</sequence>
<dbReference type="GO" id="GO:0016020">
    <property type="term" value="C:membrane"/>
    <property type="evidence" value="ECO:0007669"/>
    <property type="project" value="InterPro"/>
</dbReference>
<dbReference type="AlphaFoldDB" id="A0A9Q0KRY9"/>
<dbReference type="OrthoDB" id="72851at2759"/>
<evidence type="ECO:0000256" key="5">
    <source>
        <dbReference type="ARBA" id="ARBA00022989"/>
    </source>
</evidence>
<dbReference type="InterPro" id="IPR005150">
    <property type="entry name" value="Cellulose_synth"/>
</dbReference>
<keyword evidence="10" id="KW-1185">Reference proteome</keyword>
<reference evidence="9" key="1">
    <citation type="journal article" date="2023" name="Plant J.">
        <title>The genome of the king protea, Protea cynaroides.</title>
        <authorList>
            <person name="Chang J."/>
            <person name="Duong T.A."/>
            <person name="Schoeman C."/>
            <person name="Ma X."/>
            <person name="Roodt D."/>
            <person name="Barker N."/>
            <person name="Li Z."/>
            <person name="Van de Peer Y."/>
            <person name="Mizrachi E."/>
        </authorList>
    </citation>
    <scope>NUCLEOTIDE SEQUENCE</scope>
    <source>
        <tissue evidence="9">Young leaves</tissue>
    </source>
</reference>
<keyword evidence="2" id="KW-0328">Glycosyltransferase</keyword>
<dbReference type="GO" id="GO:0012505">
    <property type="term" value="C:endomembrane system"/>
    <property type="evidence" value="ECO:0007669"/>
    <property type="project" value="UniProtKB-SubCell"/>
</dbReference>
<accession>A0A9Q0KRY9</accession>
<evidence type="ECO:0000256" key="3">
    <source>
        <dbReference type="ARBA" id="ARBA00022679"/>
    </source>
</evidence>
<evidence type="ECO:0000313" key="10">
    <source>
        <dbReference type="Proteomes" id="UP001141806"/>
    </source>
</evidence>
<evidence type="ECO:0000256" key="6">
    <source>
        <dbReference type="ARBA" id="ARBA00023136"/>
    </source>
</evidence>
<evidence type="ECO:0000256" key="8">
    <source>
        <dbReference type="PIRSR" id="PIRSR605150-2"/>
    </source>
</evidence>
<protein>
    <submittedName>
        <fullName evidence="9">Uncharacterized protein</fullName>
    </submittedName>
</protein>
<dbReference type="GO" id="GO:0030244">
    <property type="term" value="P:cellulose biosynthetic process"/>
    <property type="evidence" value="ECO:0007669"/>
    <property type="project" value="InterPro"/>
</dbReference>
<organism evidence="9 10">
    <name type="scientific">Protea cynaroides</name>
    <dbReference type="NCBI Taxonomy" id="273540"/>
    <lineage>
        <taxon>Eukaryota</taxon>
        <taxon>Viridiplantae</taxon>
        <taxon>Streptophyta</taxon>
        <taxon>Embryophyta</taxon>
        <taxon>Tracheophyta</taxon>
        <taxon>Spermatophyta</taxon>
        <taxon>Magnoliopsida</taxon>
        <taxon>Proteales</taxon>
        <taxon>Proteaceae</taxon>
        <taxon>Protea</taxon>
    </lineage>
</organism>
<name>A0A9Q0KRY9_9MAGN</name>
<feature type="binding site" evidence="8">
    <location>
        <position position="156"/>
    </location>
    <ligand>
        <name>UDP-alpha-D-glucose</name>
        <dbReference type="ChEBI" id="CHEBI:58885"/>
    </ligand>
</feature>
<gene>
    <name evidence="9" type="ORF">NE237_000708</name>
</gene>
<evidence type="ECO:0000313" key="9">
    <source>
        <dbReference type="EMBL" id="KAJ4975602.1"/>
    </source>
</evidence>
<dbReference type="EMBL" id="JAMYWD010000003">
    <property type="protein sequence ID" value="KAJ4975602.1"/>
    <property type="molecule type" value="Genomic_DNA"/>
</dbReference>